<dbReference type="GO" id="GO:0005634">
    <property type="term" value="C:nucleus"/>
    <property type="evidence" value="ECO:0007669"/>
    <property type="project" value="UniProtKB-SubCell"/>
</dbReference>
<evidence type="ECO:0000256" key="4">
    <source>
        <dbReference type="ARBA" id="ARBA00022517"/>
    </source>
</evidence>
<gene>
    <name evidence="18" type="ORF">FKW77_009477</name>
</gene>
<feature type="compositionally biased region" description="Polar residues" evidence="14">
    <location>
        <begin position="624"/>
        <end position="634"/>
    </location>
</feature>
<feature type="compositionally biased region" description="Acidic residues" evidence="14">
    <location>
        <begin position="376"/>
        <end position="385"/>
    </location>
</feature>
<dbReference type="InterPro" id="IPR001650">
    <property type="entry name" value="Helicase_C-like"/>
</dbReference>
<dbReference type="PANTHER" id="PTHR47959">
    <property type="entry name" value="ATP-DEPENDENT RNA HELICASE RHLE-RELATED"/>
    <property type="match status" value="1"/>
</dbReference>
<dbReference type="Pfam" id="PF00270">
    <property type="entry name" value="DEAD"/>
    <property type="match status" value="1"/>
</dbReference>
<evidence type="ECO:0000256" key="3">
    <source>
        <dbReference type="ARBA" id="ARBA00012552"/>
    </source>
</evidence>
<dbReference type="GO" id="GO:0003724">
    <property type="term" value="F:RNA helicase activity"/>
    <property type="evidence" value="ECO:0007669"/>
    <property type="project" value="UniProtKB-EC"/>
</dbReference>
<feature type="domain" description="Helicase ATP-binding" evidence="15">
    <location>
        <begin position="58"/>
        <end position="235"/>
    </location>
</feature>
<proteinExistence type="inferred from homology"/>
<evidence type="ECO:0000256" key="6">
    <source>
        <dbReference type="ARBA" id="ARBA00022801"/>
    </source>
</evidence>
<keyword evidence="6" id="KW-0378">Hydrolase</keyword>
<feature type="compositionally biased region" description="Acidic residues" evidence="14">
    <location>
        <begin position="349"/>
        <end position="364"/>
    </location>
</feature>
<dbReference type="CDD" id="cd17961">
    <property type="entry name" value="DEADc_DDX56"/>
    <property type="match status" value="1"/>
</dbReference>
<evidence type="ECO:0000256" key="1">
    <source>
        <dbReference type="ARBA" id="ARBA00003706"/>
    </source>
</evidence>
<evidence type="ECO:0000313" key="19">
    <source>
        <dbReference type="Proteomes" id="UP000316270"/>
    </source>
</evidence>
<evidence type="ECO:0000259" key="16">
    <source>
        <dbReference type="PROSITE" id="PS51194"/>
    </source>
</evidence>
<keyword evidence="10" id="KW-0539">Nucleus</keyword>
<evidence type="ECO:0000256" key="9">
    <source>
        <dbReference type="ARBA" id="ARBA00022884"/>
    </source>
</evidence>
<dbReference type="InterPro" id="IPR027417">
    <property type="entry name" value="P-loop_NTPase"/>
</dbReference>
<dbReference type="SMART" id="SM00487">
    <property type="entry name" value="DEXDc"/>
    <property type="match status" value="1"/>
</dbReference>
<dbReference type="PROSITE" id="PS51195">
    <property type="entry name" value="Q_MOTIF"/>
    <property type="match status" value="1"/>
</dbReference>
<organism evidence="18 19">
    <name type="scientific">Venturia effusa</name>
    <dbReference type="NCBI Taxonomy" id="50376"/>
    <lineage>
        <taxon>Eukaryota</taxon>
        <taxon>Fungi</taxon>
        <taxon>Dikarya</taxon>
        <taxon>Ascomycota</taxon>
        <taxon>Pezizomycotina</taxon>
        <taxon>Dothideomycetes</taxon>
        <taxon>Pleosporomycetidae</taxon>
        <taxon>Venturiales</taxon>
        <taxon>Venturiaceae</taxon>
        <taxon>Venturia</taxon>
    </lineage>
</organism>
<dbReference type="OrthoDB" id="1191041at2759"/>
<dbReference type="SUPFAM" id="SSF52540">
    <property type="entry name" value="P-loop containing nucleoside triphosphate hydrolases"/>
    <property type="match status" value="2"/>
</dbReference>
<dbReference type="EMBL" id="CP042187">
    <property type="protein sequence ID" value="QDS69661.1"/>
    <property type="molecule type" value="Genomic_DNA"/>
</dbReference>
<feature type="region of interest" description="Disordered" evidence="14">
    <location>
        <begin position="340"/>
        <end position="405"/>
    </location>
</feature>
<evidence type="ECO:0000256" key="10">
    <source>
        <dbReference type="ARBA" id="ARBA00023242"/>
    </source>
</evidence>
<comment type="subcellular location">
    <subcellularLocation>
        <location evidence="2">Nucleus</location>
    </subcellularLocation>
</comment>
<dbReference type="GO" id="GO:0016787">
    <property type="term" value="F:hydrolase activity"/>
    <property type="evidence" value="ECO:0007669"/>
    <property type="project" value="UniProtKB-KW"/>
</dbReference>
<dbReference type="InterPro" id="IPR014001">
    <property type="entry name" value="Helicase_ATP-bd"/>
</dbReference>
<dbReference type="Pfam" id="PF00271">
    <property type="entry name" value="Helicase_C"/>
    <property type="match status" value="2"/>
</dbReference>
<comment type="function">
    <text evidence="1">ATP-binding RNA helicase involved in the biogenesis of 60S ribosomal subunits and is required for the normal formation of 25S and 5.8S rRNAs.</text>
</comment>
<sequence>MKRKLNENDVPEEISEPSKAPFWDSAAAFDKLGLDPRLLQAILNHKFIKPTPIQARAIPLAFEGKDILARSRTGSGKTAAYVLPILQSILKRKATSATRNTSALILVPTNELAGQVTKAIQAFASFCTQHVRAENLARKEDDKVQRARLADNPDIVVATPFKAALHINSTALKVDELKHLVIDEADLVLAYCNNQDLESVQKALPVGVQAFVMSATLGAEVETLKKMFCTNPVVLQLDDEEKGASDVAQYVVKCGEEEKFLLIYAIFMLKLIKGKTIVFVQDIDRCYRLKLFLEQFGIKSCVLNSELPVNSRIHVVEEFNKGIYDIIIASDEQEIIGNEGRRKRGRVVEEDEGEEIGEDEAEEKETEKDVAKDGDIEVADAEEAETSTAKAIGPPKKKRRKDKRDKDYGVARGIDFQNVACVLNFDLPTTSKSYTHRIGRTARAGQKGMALSFVIPKNEYRKHRTTTIPSTEHDEKVLEKIKQRQAKKEQKILPYAFDMKKLDGFRYRLGDALRAVTSGAIREARLRELRQELIKSEKLKRHFEENPDDLRHLRHDGELRAARVQPHLKHVPEYLLPGGGRKSLQTEVGFVGVRKESDNRVRRARETKRRAGKAVKSKGKKVNPLQTFKTKSKR</sequence>
<keyword evidence="5" id="KW-0547">Nucleotide-binding</keyword>
<name>A0A517L1Z9_9PEZI</name>
<dbReference type="InterPro" id="IPR011545">
    <property type="entry name" value="DEAD/DEAH_box_helicase_dom"/>
</dbReference>
<dbReference type="GO" id="GO:0003723">
    <property type="term" value="F:RNA binding"/>
    <property type="evidence" value="ECO:0007669"/>
    <property type="project" value="UniProtKB-KW"/>
</dbReference>
<dbReference type="GO" id="GO:0010467">
    <property type="term" value="P:gene expression"/>
    <property type="evidence" value="ECO:0007669"/>
    <property type="project" value="UniProtKB-ARBA"/>
</dbReference>
<dbReference type="STRING" id="50376.A0A517L1Z9"/>
<evidence type="ECO:0000259" key="15">
    <source>
        <dbReference type="PROSITE" id="PS51192"/>
    </source>
</evidence>
<dbReference type="PROSITE" id="PS51194">
    <property type="entry name" value="HELICASE_CTER"/>
    <property type="match status" value="1"/>
</dbReference>
<accession>A0A517L1Z9</accession>
<keyword evidence="7" id="KW-0347">Helicase</keyword>
<dbReference type="AlphaFoldDB" id="A0A517L1Z9"/>
<dbReference type="PROSITE" id="PS51192">
    <property type="entry name" value="HELICASE_ATP_BIND_1"/>
    <property type="match status" value="1"/>
</dbReference>
<dbReference type="GO" id="GO:0005524">
    <property type="term" value="F:ATP binding"/>
    <property type="evidence" value="ECO:0007669"/>
    <property type="project" value="UniProtKB-KW"/>
</dbReference>
<feature type="compositionally biased region" description="Basic and acidic residues" evidence="14">
    <location>
        <begin position="365"/>
        <end position="375"/>
    </location>
</feature>
<keyword evidence="4" id="KW-0690">Ribosome biogenesis</keyword>
<dbReference type="GO" id="GO:0005829">
    <property type="term" value="C:cytosol"/>
    <property type="evidence" value="ECO:0007669"/>
    <property type="project" value="TreeGrafter"/>
</dbReference>
<dbReference type="CDD" id="cd18787">
    <property type="entry name" value="SF2_C_DEAD"/>
    <property type="match status" value="1"/>
</dbReference>
<evidence type="ECO:0000256" key="11">
    <source>
        <dbReference type="ARBA" id="ARBA00038041"/>
    </source>
</evidence>
<dbReference type="Proteomes" id="UP000316270">
    <property type="component" value="Chromosome 3"/>
</dbReference>
<evidence type="ECO:0000256" key="13">
    <source>
        <dbReference type="PROSITE-ProRule" id="PRU00552"/>
    </source>
</evidence>
<evidence type="ECO:0000256" key="14">
    <source>
        <dbReference type="SAM" id="MobiDB-lite"/>
    </source>
</evidence>
<feature type="domain" description="Helicase C-terminal" evidence="16">
    <location>
        <begin position="246"/>
        <end position="500"/>
    </location>
</feature>
<dbReference type="InterPro" id="IPR050079">
    <property type="entry name" value="DEAD_box_RNA_helicase"/>
</dbReference>
<evidence type="ECO:0000256" key="8">
    <source>
        <dbReference type="ARBA" id="ARBA00022840"/>
    </source>
</evidence>
<evidence type="ECO:0000313" key="18">
    <source>
        <dbReference type="EMBL" id="QDS69661.1"/>
    </source>
</evidence>
<feature type="short sequence motif" description="Q motif" evidence="13">
    <location>
        <begin position="27"/>
        <end position="55"/>
    </location>
</feature>
<evidence type="ECO:0000256" key="5">
    <source>
        <dbReference type="ARBA" id="ARBA00022741"/>
    </source>
</evidence>
<dbReference type="InterPro" id="IPR014014">
    <property type="entry name" value="RNA_helicase_DEAD_Q_motif"/>
</dbReference>
<evidence type="ECO:0000259" key="17">
    <source>
        <dbReference type="PROSITE" id="PS51195"/>
    </source>
</evidence>
<dbReference type="Gene3D" id="3.40.50.300">
    <property type="entry name" value="P-loop containing nucleotide triphosphate hydrolases"/>
    <property type="match status" value="2"/>
</dbReference>
<keyword evidence="8" id="KW-0067">ATP-binding</keyword>
<keyword evidence="9" id="KW-0694">RNA-binding</keyword>
<evidence type="ECO:0000256" key="2">
    <source>
        <dbReference type="ARBA" id="ARBA00004123"/>
    </source>
</evidence>
<dbReference type="EC" id="3.6.4.13" evidence="3"/>
<comment type="catalytic activity">
    <reaction evidence="12">
        <text>ATP + H2O = ADP + phosphate + H(+)</text>
        <dbReference type="Rhea" id="RHEA:13065"/>
        <dbReference type="ChEBI" id="CHEBI:15377"/>
        <dbReference type="ChEBI" id="CHEBI:15378"/>
        <dbReference type="ChEBI" id="CHEBI:30616"/>
        <dbReference type="ChEBI" id="CHEBI:43474"/>
        <dbReference type="ChEBI" id="CHEBI:456216"/>
        <dbReference type="EC" id="3.6.4.13"/>
    </reaction>
</comment>
<evidence type="ECO:0000256" key="12">
    <source>
        <dbReference type="ARBA" id="ARBA00047984"/>
    </source>
</evidence>
<dbReference type="PANTHER" id="PTHR47959:SF21">
    <property type="entry name" value="DEAD-BOX HELICASE 56"/>
    <property type="match status" value="1"/>
</dbReference>
<feature type="domain" description="DEAD-box RNA helicase Q" evidence="17">
    <location>
        <begin position="27"/>
        <end position="55"/>
    </location>
</feature>
<feature type="region of interest" description="Disordered" evidence="14">
    <location>
        <begin position="597"/>
        <end position="634"/>
    </location>
</feature>
<evidence type="ECO:0000256" key="7">
    <source>
        <dbReference type="ARBA" id="ARBA00022806"/>
    </source>
</evidence>
<dbReference type="SMART" id="SM00490">
    <property type="entry name" value="HELICc"/>
    <property type="match status" value="1"/>
</dbReference>
<feature type="compositionally biased region" description="Basic residues" evidence="14">
    <location>
        <begin position="602"/>
        <end position="621"/>
    </location>
</feature>
<reference evidence="18 19" key="1">
    <citation type="submission" date="2019-07" db="EMBL/GenBank/DDBJ databases">
        <title>Finished genome of Venturia effusa.</title>
        <authorList>
            <person name="Young C.A."/>
            <person name="Cox M.P."/>
            <person name="Ganley A.R.D."/>
            <person name="David W.J."/>
        </authorList>
    </citation>
    <scope>NUCLEOTIDE SEQUENCE [LARGE SCALE GENOMIC DNA]</scope>
    <source>
        <strain evidence="19">albino</strain>
    </source>
</reference>
<dbReference type="GO" id="GO:0042254">
    <property type="term" value="P:ribosome biogenesis"/>
    <property type="evidence" value="ECO:0007669"/>
    <property type="project" value="UniProtKB-KW"/>
</dbReference>
<comment type="similarity">
    <text evidence="11">Belongs to the DEAD box helicase family. DDX56/DBP9 subfamily.</text>
</comment>
<protein>
    <recommendedName>
        <fullName evidence="3">RNA helicase</fullName>
        <ecNumber evidence="3">3.6.4.13</ecNumber>
    </recommendedName>
</protein>
<keyword evidence="19" id="KW-1185">Reference proteome</keyword>